<evidence type="ECO:0000256" key="1">
    <source>
        <dbReference type="ARBA" id="ARBA00022737"/>
    </source>
</evidence>
<feature type="domain" description="Disease resistance R13L4/SHOC-2-like LRR" evidence="2">
    <location>
        <begin position="13"/>
        <end position="186"/>
    </location>
</feature>
<dbReference type="Pfam" id="PF23598">
    <property type="entry name" value="LRR_14"/>
    <property type="match status" value="1"/>
</dbReference>
<accession>A0AAV7HBB6</accession>
<dbReference type="SUPFAM" id="SSF52058">
    <property type="entry name" value="L domain-like"/>
    <property type="match status" value="1"/>
</dbReference>
<evidence type="ECO:0000259" key="2">
    <source>
        <dbReference type="Pfam" id="PF23598"/>
    </source>
</evidence>
<sequence length="265" mass="30662">MVFEDYTFDSDAEKGNFLQILSKLRHLRYLSLKGTHLKYSKIFSKSICKLQNLVTLDIRDAGIRWLYSPVAELRQLHHLLVACSYNIFRMKPEVLRNLKDLQTLVGLQVNNMEIAEELGYLTQLMKLEIEVKLESQNTLNFLCVSLEKLSGSLLSLSLTTLTNQKERLNLNIQYPPSLLQRLQIGNKKLDELEVIKTLPNLLCLTIFNFPHNLEELLFRAGGFQNLKMLEIKNLGVLKSIEFQMDCMPVLEKLVIISCWKLLHVI</sequence>
<comment type="caution">
    <text evidence="3">The sequence shown here is derived from an EMBL/GenBank/DDBJ whole genome shotgun (WGS) entry which is preliminary data.</text>
</comment>
<evidence type="ECO:0000313" key="4">
    <source>
        <dbReference type="Proteomes" id="UP000775213"/>
    </source>
</evidence>
<dbReference type="PANTHER" id="PTHR47186">
    <property type="entry name" value="LEUCINE-RICH REPEAT-CONTAINING PROTEIN 57"/>
    <property type="match status" value="1"/>
</dbReference>
<dbReference type="Gene3D" id="3.80.10.10">
    <property type="entry name" value="Ribonuclease Inhibitor"/>
    <property type="match status" value="1"/>
</dbReference>
<protein>
    <recommendedName>
        <fullName evidence="2">Disease resistance R13L4/SHOC-2-like LRR domain-containing protein</fullName>
    </recommendedName>
</protein>
<evidence type="ECO:0000313" key="3">
    <source>
        <dbReference type="EMBL" id="KAH0465399.1"/>
    </source>
</evidence>
<gene>
    <name evidence="3" type="ORF">IEQ34_005502</name>
</gene>
<name>A0AAV7HBB6_DENCH</name>
<proteinExistence type="predicted"/>
<reference evidence="3 4" key="1">
    <citation type="journal article" date="2021" name="Hortic Res">
        <title>Chromosome-scale assembly of the Dendrobium chrysotoxum genome enhances the understanding of orchid evolution.</title>
        <authorList>
            <person name="Zhang Y."/>
            <person name="Zhang G.Q."/>
            <person name="Zhang D."/>
            <person name="Liu X.D."/>
            <person name="Xu X.Y."/>
            <person name="Sun W.H."/>
            <person name="Yu X."/>
            <person name="Zhu X."/>
            <person name="Wang Z.W."/>
            <person name="Zhao X."/>
            <person name="Zhong W.Y."/>
            <person name="Chen H."/>
            <person name="Yin W.L."/>
            <person name="Huang T."/>
            <person name="Niu S.C."/>
            <person name="Liu Z.J."/>
        </authorList>
    </citation>
    <scope>NUCLEOTIDE SEQUENCE [LARGE SCALE GENOMIC DNA]</scope>
    <source>
        <strain evidence="3">Lindl</strain>
    </source>
</reference>
<dbReference type="AlphaFoldDB" id="A0AAV7HBB6"/>
<dbReference type="PANTHER" id="PTHR47186:SF57">
    <property type="entry name" value="OS02G0478300 PROTEIN"/>
    <property type="match status" value="1"/>
</dbReference>
<dbReference type="Proteomes" id="UP000775213">
    <property type="component" value="Unassembled WGS sequence"/>
</dbReference>
<organism evidence="3 4">
    <name type="scientific">Dendrobium chrysotoxum</name>
    <name type="common">Orchid</name>
    <dbReference type="NCBI Taxonomy" id="161865"/>
    <lineage>
        <taxon>Eukaryota</taxon>
        <taxon>Viridiplantae</taxon>
        <taxon>Streptophyta</taxon>
        <taxon>Embryophyta</taxon>
        <taxon>Tracheophyta</taxon>
        <taxon>Spermatophyta</taxon>
        <taxon>Magnoliopsida</taxon>
        <taxon>Liliopsida</taxon>
        <taxon>Asparagales</taxon>
        <taxon>Orchidaceae</taxon>
        <taxon>Epidendroideae</taxon>
        <taxon>Malaxideae</taxon>
        <taxon>Dendrobiinae</taxon>
        <taxon>Dendrobium</taxon>
    </lineage>
</organism>
<keyword evidence="4" id="KW-1185">Reference proteome</keyword>
<dbReference type="InterPro" id="IPR032675">
    <property type="entry name" value="LRR_dom_sf"/>
</dbReference>
<keyword evidence="1" id="KW-0677">Repeat</keyword>
<dbReference type="EMBL" id="JAGFBR010000006">
    <property type="protein sequence ID" value="KAH0465399.1"/>
    <property type="molecule type" value="Genomic_DNA"/>
</dbReference>
<dbReference type="InterPro" id="IPR055414">
    <property type="entry name" value="LRR_R13L4/SHOC2-like"/>
</dbReference>